<evidence type="ECO:0000256" key="5">
    <source>
        <dbReference type="ARBA" id="ARBA00022989"/>
    </source>
</evidence>
<organism evidence="9 10">
    <name type="scientific">Sporolactobacillus spathodeae</name>
    <dbReference type="NCBI Taxonomy" id="1465502"/>
    <lineage>
        <taxon>Bacteria</taxon>
        <taxon>Bacillati</taxon>
        <taxon>Bacillota</taxon>
        <taxon>Bacilli</taxon>
        <taxon>Bacillales</taxon>
        <taxon>Sporolactobacillaceae</taxon>
        <taxon>Sporolactobacillus</taxon>
    </lineage>
</organism>
<feature type="transmembrane region" description="Helical" evidence="7">
    <location>
        <begin position="101"/>
        <end position="121"/>
    </location>
</feature>
<accession>A0ABS2QB24</accession>
<dbReference type="Pfam" id="PF00528">
    <property type="entry name" value="BPD_transp_1"/>
    <property type="match status" value="1"/>
</dbReference>
<evidence type="ECO:0000256" key="7">
    <source>
        <dbReference type="RuleBase" id="RU363032"/>
    </source>
</evidence>
<evidence type="ECO:0000256" key="1">
    <source>
        <dbReference type="ARBA" id="ARBA00004651"/>
    </source>
</evidence>
<feature type="domain" description="ABC transmembrane type-1" evidence="8">
    <location>
        <begin position="97"/>
        <end position="299"/>
    </location>
</feature>
<comment type="similarity">
    <text evidence="7">Belongs to the binding-protein-dependent transport system permease family.</text>
</comment>
<evidence type="ECO:0000259" key="8">
    <source>
        <dbReference type="PROSITE" id="PS50928"/>
    </source>
</evidence>
<keyword evidence="3" id="KW-1003">Cell membrane</keyword>
<evidence type="ECO:0000256" key="6">
    <source>
        <dbReference type="ARBA" id="ARBA00023136"/>
    </source>
</evidence>
<dbReference type="Gene3D" id="1.10.3720.10">
    <property type="entry name" value="MetI-like"/>
    <property type="match status" value="1"/>
</dbReference>
<evidence type="ECO:0000313" key="10">
    <source>
        <dbReference type="Proteomes" id="UP000823201"/>
    </source>
</evidence>
<dbReference type="InterPro" id="IPR000515">
    <property type="entry name" value="MetI-like"/>
</dbReference>
<name>A0ABS2QB24_9BACL</name>
<dbReference type="CDD" id="cd06261">
    <property type="entry name" value="TM_PBP2"/>
    <property type="match status" value="1"/>
</dbReference>
<comment type="caution">
    <text evidence="9">The sequence shown here is derived from an EMBL/GenBank/DDBJ whole genome shotgun (WGS) entry which is preliminary data.</text>
</comment>
<dbReference type="InterPro" id="IPR035906">
    <property type="entry name" value="MetI-like_sf"/>
</dbReference>
<protein>
    <submittedName>
        <fullName evidence="9">Oligopeptide transport system permease protein</fullName>
    </submittedName>
</protein>
<dbReference type="PANTHER" id="PTHR43163:SF6">
    <property type="entry name" value="DIPEPTIDE TRANSPORT SYSTEM PERMEASE PROTEIN DPPB-RELATED"/>
    <property type="match status" value="1"/>
</dbReference>
<feature type="transmembrane region" description="Helical" evidence="7">
    <location>
        <begin position="177"/>
        <end position="195"/>
    </location>
</feature>
<evidence type="ECO:0000256" key="3">
    <source>
        <dbReference type="ARBA" id="ARBA00022475"/>
    </source>
</evidence>
<feature type="transmembrane region" description="Helical" evidence="7">
    <location>
        <begin position="277"/>
        <end position="299"/>
    </location>
</feature>
<keyword evidence="4 7" id="KW-0812">Transmembrane</keyword>
<evidence type="ECO:0000313" key="9">
    <source>
        <dbReference type="EMBL" id="MBM7658933.1"/>
    </source>
</evidence>
<dbReference type="Proteomes" id="UP000823201">
    <property type="component" value="Unassembled WGS sequence"/>
</dbReference>
<feature type="transmembrane region" description="Helical" evidence="7">
    <location>
        <begin position="133"/>
        <end position="157"/>
    </location>
</feature>
<dbReference type="InterPro" id="IPR045621">
    <property type="entry name" value="BPD_transp_1_N"/>
</dbReference>
<dbReference type="PANTHER" id="PTHR43163">
    <property type="entry name" value="DIPEPTIDE TRANSPORT SYSTEM PERMEASE PROTEIN DPPB-RELATED"/>
    <property type="match status" value="1"/>
</dbReference>
<evidence type="ECO:0000256" key="4">
    <source>
        <dbReference type="ARBA" id="ARBA00022692"/>
    </source>
</evidence>
<dbReference type="Pfam" id="PF19300">
    <property type="entry name" value="BPD_transp_1_N"/>
    <property type="match status" value="1"/>
</dbReference>
<feature type="transmembrane region" description="Helical" evidence="7">
    <location>
        <begin position="12"/>
        <end position="33"/>
    </location>
</feature>
<proteinExistence type="inferred from homology"/>
<comment type="subcellular location">
    <subcellularLocation>
        <location evidence="1 7">Cell membrane</location>
        <topology evidence="1 7">Multi-pass membrane protein</topology>
    </subcellularLocation>
</comment>
<keyword evidence="5 7" id="KW-1133">Transmembrane helix</keyword>
<dbReference type="PROSITE" id="PS50928">
    <property type="entry name" value="ABC_TM1"/>
    <property type="match status" value="1"/>
</dbReference>
<keyword evidence="2 7" id="KW-0813">Transport</keyword>
<gene>
    <name evidence="9" type="ORF">JOC27_002396</name>
</gene>
<sequence>MSSLGRYILVRLFYMLITMFIIITLTFFLMKLLPGTPYANPEKLTPEQIRLLNEQVGLDKPIVIQYLTFIKGLFLGNLGTSFQFNNQPVSTLLISRIGPSIQLGIQAMVFGTIAGIILGAIASMKQNTWVDTVCSITAIIGKSIPSFVFAVVLQYVLAVKLKLFPIAMWENGIQSTILPTLALAMAPMADAARFIRTEMVEVLRQNYIEFARSKGLTNLSICLNYGLKNSFIPLLTILGPMAVDLMTGSLVVENIYAVPGIGEQFVKSIMTNDYPTIMAVTILYSLLFVVIILIVDFLYGIIDHRIHVQGGVKA</sequence>
<dbReference type="SUPFAM" id="SSF161098">
    <property type="entry name" value="MetI-like"/>
    <property type="match status" value="1"/>
</dbReference>
<evidence type="ECO:0000256" key="2">
    <source>
        <dbReference type="ARBA" id="ARBA00022448"/>
    </source>
</evidence>
<reference evidence="9 10" key="1">
    <citation type="submission" date="2021-01" db="EMBL/GenBank/DDBJ databases">
        <title>Genomic Encyclopedia of Type Strains, Phase IV (KMG-IV): sequencing the most valuable type-strain genomes for metagenomic binning, comparative biology and taxonomic classification.</title>
        <authorList>
            <person name="Goeker M."/>
        </authorList>
    </citation>
    <scope>NUCLEOTIDE SEQUENCE [LARGE SCALE GENOMIC DNA]</scope>
    <source>
        <strain evidence="9 10">DSM 100968</strain>
    </source>
</reference>
<keyword evidence="10" id="KW-1185">Reference proteome</keyword>
<dbReference type="EMBL" id="JAFBEV010000027">
    <property type="protein sequence ID" value="MBM7658933.1"/>
    <property type="molecule type" value="Genomic_DNA"/>
</dbReference>
<keyword evidence="6 7" id="KW-0472">Membrane</keyword>